<evidence type="ECO:0000256" key="5">
    <source>
        <dbReference type="ARBA" id="ARBA00022989"/>
    </source>
</evidence>
<dbReference type="GO" id="GO:0005886">
    <property type="term" value="C:plasma membrane"/>
    <property type="evidence" value="ECO:0007669"/>
    <property type="project" value="TreeGrafter"/>
</dbReference>
<feature type="region of interest" description="Disordered" evidence="8">
    <location>
        <begin position="1"/>
        <end position="33"/>
    </location>
</feature>
<reference evidence="10 11" key="1">
    <citation type="journal article" date="2022" name="DNA Res.">
        <title>Genome analysis of five recently described species of the CUG-Ser clade uncovers Candida theae as a new hybrid lineage with pathogenic potential in the Candida parapsilosis species complex.</title>
        <authorList>
            <person name="Mixao V."/>
            <person name="Del Olmo V."/>
            <person name="Hegedusova E."/>
            <person name="Saus E."/>
            <person name="Pryszcz L."/>
            <person name="Cillingova A."/>
            <person name="Nosek J."/>
            <person name="Gabaldon T."/>
        </authorList>
    </citation>
    <scope>NUCLEOTIDE SEQUENCE [LARGE SCALE GENOMIC DNA]</scope>
    <source>
        <strain evidence="10 11">CBS 12239</strain>
    </source>
</reference>
<dbReference type="PANTHER" id="PTHR23501:SF92">
    <property type="entry name" value="GLUTATHIONE EXCHANGER 1-RELATED"/>
    <property type="match status" value="1"/>
</dbReference>
<gene>
    <name evidence="10" type="ORF">KGF57_003998</name>
</gene>
<evidence type="ECO:0000313" key="10">
    <source>
        <dbReference type="EMBL" id="KAI5953789.1"/>
    </source>
</evidence>
<feature type="compositionally biased region" description="Basic and acidic residues" evidence="8">
    <location>
        <begin position="13"/>
        <end position="25"/>
    </location>
</feature>
<feature type="transmembrane region" description="Helical" evidence="9">
    <location>
        <begin position="350"/>
        <end position="374"/>
    </location>
</feature>
<feature type="transmembrane region" description="Helical" evidence="9">
    <location>
        <begin position="471"/>
        <end position="497"/>
    </location>
</feature>
<feature type="transmembrane region" description="Helical" evidence="9">
    <location>
        <begin position="386"/>
        <end position="405"/>
    </location>
</feature>
<evidence type="ECO:0000256" key="9">
    <source>
        <dbReference type="SAM" id="Phobius"/>
    </source>
</evidence>
<evidence type="ECO:0000313" key="11">
    <source>
        <dbReference type="Proteomes" id="UP001204833"/>
    </source>
</evidence>
<sequence length="610" mass="67866">MSSSLNTEAKASSVDEEKQIYDKQTSDNTSDELEHAIEEEKSIGVLKAELLAEQWKHTFWYKVVLLVSAFLVGYAYGLDSQIRYVFTGYATASWSQHSLLTTVNAITALTAAASQPVYARLSDVFGRLELFLVAVLFYVVGTIIECQSPNINAYVAGAVLYQIGYSGVLIVLLFILSDFSTLRWRLFYSICPALPFIINTWISGNVTGAVGMNWKWGIGMWAFIFPLACIPFVCCMIHMRWLAGKTQEWVEFKKKETLYQKFGLSGFIKYLFWKLDCIGLLLMVVSLGCLLIPLTLAGGTKEKWQQGNIIAPIVVGCVLIPVFCLWEYFAKDPIIPITLMKDRGIWSAGLISLLFDFVYAVEASFLYTVLIVAVDESQKSATRITTLSSFASTLCCMLFGLFVVYFKRLKGFVMLGCSLWMVAFGIMYHFRSSLGAHSGIIGGQVLMGIGTGFFSYPLTVSAQSCVSHEHMAVITSAIYTLYRVGYAVGSSVAGAIWSQTLIKKLEKYLDATTATSVYSSPYVFAQTYAWGSPEREGATKAYGEIQRILMIVCLCFVAPMIVGSLFLRDKQLGREQSIENVEEQDEQDSLFSFIKSLGGRRTRRGGEEKA</sequence>
<dbReference type="SUPFAM" id="SSF103473">
    <property type="entry name" value="MFS general substrate transporter"/>
    <property type="match status" value="1"/>
</dbReference>
<keyword evidence="11" id="KW-1185">Reference proteome</keyword>
<feature type="compositionally biased region" description="Polar residues" evidence="8">
    <location>
        <begin position="1"/>
        <end position="10"/>
    </location>
</feature>
<dbReference type="GO" id="GO:0015343">
    <property type="term" value="F:siderophore-iron transmembrane transporter activity"/>
    <property type="evidence" value="ECO:0007669"/>
    <property type="project" value="TreeGrafter"/>
</dbReference>
<feature type="transmembrane region" description="Helical" evidence="9">
    <location>
        <begin position="309"/>
        <end position="329"/>
    </location>
</feature>
<evidence type="ECO:0000256" key="8">
    <source>
        <dbReference type="SAM" id="MobiDB-lite"/>
    </source>
</evidence>
<feature type="transmembrane region" description="Helical" evidence="9">
    <location>
        <begin position="548"/>
        <end position="567"/>
    </location>
</feature>
<keyword evidence="5 9" id="KW-1133">Transmembrane helix</keyword>
<comment type="caution">
    <text evidence="10">The sequence shown here is derived from an EMBL/GenBank/DDBJ whole genome shotgun (WGS) entry which is preliminary data.</text>
</comment>
<feature type="transmembrane region" description="Helical" evidence="9">
    <location>
        <begin position="277"/>
        <end position="297"/>
    </location>
</feature>
<dbReference type="GO" id="GO:0005774">
    <property type="term" value="C:vacuolar membrane"/>
    <property type="evidence" value="ECO:0007669"/>
    <property type="project" value="TreeGrafter"/>
</dbReference>
<keyword evidence="7 9" id="KW-0472">Membrane</keyword>
<evidence type="ECO:0000256" key="3">
    <source>
        <dbReference type="ARBA" id="ARBA00022448"/>
    </source>
</evidence>
<dbReference type="InterPro" id="IPR036259">
    <property type="entry name" value="MFS_trans_sf"/>
</dbReference>
<feature type="transmembrane region" description="Helical" evidence="9">
    <location>
        <begin position="186"/>
        <end position="204"/>
    </location>
</feature>
<accession>A0AAD5BC60</accession>
<feature type="transmembrane region" description="Helical" evidence="9">
    <location>
        <begin position="125"/>
        <end position="145"/>
    </location>
</feature>
<name>A0AAD5BC60_9ASCO</name>
<evidence type="ECO:0000256" key="2">
    <source>
        <dbReference type="ARBA" id="ARBA00008335"/>
    </source>
</evidence>
<evidence type="ECO:0000256" key="4">
    <source>
        <dbReference type="ARBA" id="ARBA00022692"/>
    </source>
</evidence>
<dbReference type="EMBL" id="JAIHNG010000139">
    <property type="protein sequence ID" value="KAI5953789.1"/>
    <property type="molecule type" value="Genomic_DNA"/>
</dbReference>
<keyword evidence="3" id="KW-0813">Transport</keyword>
<protein>
    <submittedName>
        <fullName evidence="10">ARN1</fullName>
    </submittedName>
</protein>
<comment type="similarity">
    <text evidence="2">Belongs to the major facilitator superfamily.</text>
</comment>
<keyword evidence="4 9" id="KW-0812">Transmembrane</keyword>
<dbReference type="RefSeq" id="XP_051607573.1">
    <property type="nucleotide sequence ID" value="XM_051753475.1"/>
</dbReference>
<feature type="transmembrane region" description="Helical" evidence="9">
    <location>
        <begin position="216"/>
        <end position="237"/>
    </location>
</feature>
<evidence type="ECO:0000256" key="6">
    <source>
        <dbReference type="ARBA" id="ARBA00023065"/>
    </source>
</evidence>
<feature type="transmembrane region" description="Helical" evidence="9">
    <location>
        <begin position="151"/>
        <end position="174"/>
    </location>
</feature>
<feature type="transmembrane region" description="Helical" evidence="9">
    <location>
        <begin position="412"/>
        <end position="430"/>
    </location>
</feature>
<proteinExistence type="inferred from homology"/>
<keyword evidence="6" id="KW-0406">Ion transport</keyword>
<feature type="transmembrane region" description="Helical" evidence="9">
    <location>
        <begin position="59"/>
        <end position="78"/>
    </location>
</feature>
<dbReference type="Pfam" id="PF07690">
    <property type="entry name" value="MFS_1"/>
    <property type="match status" value="1"/>
</dbReference>
<organism evidence="10 11">
    <name type="scientific">Candida theae</name>
    <dbReference type="NCBI Taxonomy" id="1198502"/>
    <lineage>
        <taxon>Eukaryota</taxon>
        <taxon>Fungi</taxon>
        <taxon>Dikarya</taxon>
        <taxon>Ascomycota</taxon>
        <taxon>Saccharomycotina</taxon>
        <taxon>Pichiomycetes</taxon>
        <taxon>Debaryomycetaceae</taxon>
        <taxon>Candida/Lodderomyces clade</taxon>
        <taxon>Candida</taxon>
    </lineage>
</organism>
<dbReference type="GO" id="GO:0005768">
    <property type="term" value="C:endosome"/>
    <property type="evidence" value="ECO:0007669"/>
    <property type="project" value="TreeGrafter"/>
</dbReference>
<dbReference type="InterPro" id="IPR011701">
    <property type="entry name" value="MFS"/>
</dbReference>
<evidence type="ECO:0000256" key="1">
    <source>
        <dbReference type="ARBA" id="ARBA00004127"/>
    </source>
</evidence>
<feature type="transmembrane region" description="Helical" evidence="9">
    <location>
        <begin position="436"/>
        <end position="459"/>
    </location>
</feature>
<dbReference type="FunFam" id="1.20.1250.20:FF:000197">
    <property type="entry name" value="Siderophore iron transporter 1"/>
    <property type="match status" value="1"/>
</dbReference>
<dbReference type="Gene3D" id="1.20.1250.20">
    <property type="entry name" value="MFS general substrate transporter like domains"/>
    <property type="match status" value="2"/>
</dbReference>
<dbReference type="Proteomes" id="UP001204833">
    <property type="component" value="Unassembled WGS sequence"/>
</dbReference>
<dbReference type="GeneID" id="76152056"/>
<dbReference type="AlphaFoldDB" id="A0AAD5BC60"/>
<dbReference type="PANTHER" id="PTHR23501">
    <property type="entry name" value="MAJOR FACILITATOR SUPERFAMILY"/>
    <property type="match status" value="1"/>
</dbReference>
<comment type="subcellular location">
    <subcellularLocation>
        <location evidence="1">Endomembrane system</location>
        <topology evidence="1">Multi-pass membrane protein</topology>
    </subcellularLocation>
</comment>
<feature type="transmembrane region" description="Helical" evidence="9">
    <location>
        <begin position="98"/>
        <end position="118"/>
    </location>
</feature>
<evidence type="ECO:0000256" key="7">
    <source>
        <dbReference type="ARBA" id="ARBA00023136"/>
    </source>
</evidence>